<dbReference type="RefSeq" id="WP_014963078.1">
    <property type="nucleotide sequence ID" value="NC_018655.1"/>
</dbReference>
<organism evidence="1 2">
    <name type="scientific">Candidatus Nitrosopumilus koreensis AR1</name>
    <dbReference type="NCBI Taxonomy" id="1229908"/>
    <lineage>
        <taxon>Archaea</taxon>
        <taxon>Nitrososphaerota</taxon>
        <taxon>Nitrososphaeria</taxon>
        <taxon>Nitrosopumilales</taxon>
        <taxon>Nitrosopumilaceae</taxon>
        <taxon>Nitrosopumilus</taxon>
    </lineage>
</organism>
<dbReference type="HOGENOM" id="CLU_2930016_0_0_2"/>
<dbReference type="GeneID" id="13724839"/>
<reference evidence="1 2" key="1">
    <citation type="journal article" date="2012" name="J. Bacteriol.">
        <title>Draft Genome Sequence of an Ammonia-Oxidizing Archaeon, "Candidatus Nitrosopumilus koreensis" AR1, from Marine Sediment.</title>
        <authorList>
            <person name="Park S.J."/>
            <person name="Kim J.G."/>
            <person name="Jung M.Y."/>
            <person name="Kim S.J."/>
            <person name="Cha I.T."/>
            <person name="Kwon K."/>
            <person name="Lee J.H."/>
            <person name="Rhee S.K."/>
        </authorList>
    </citation>
    <scope>NUCLEOTIDE SEQUENCE [LARGE SCALE GENOMIC DNA]</scope>
    <source>
        <strain evidence="1 2">AR1</strain>
    </source>
</reference>
<gene>
    <name evidence="1" type="ORF">NKOR_04005</name>
</gene>
<protein>
    <submittedName>
        <fullName evidence="1">Uncharacterized protein</fullName>
    </submittedName>
</protein>
<accession>K0B883</accession>
<keyword evidence="2" id="KW-1185">Reference proteome</keyword>
<proteinExistence type="predicted"/>
<evidence type="ECO:0000313" key="2">
    <source>
        <dbReference type="Proteomes" id="UP000006101"/>
    </source>
</evidence>
<dbReference type="EMBL" id="CP003842">
    <property type="protein sequence ID" value="AFS80691.1"/>
    <property type="molecule type" value="Genomic_DNA"/>
</dbReference>
<evidence type="ECO:0000313" key="1">
    <source>
        <dbReference type="EMBL" id="AFS80691.1"/>
    </source>
</evidence>
<dbReference type="PATRIC" id="fig|1229908.8.peg.866"/>
<dbReference type="KEGG" id="nkr:NKOR_04005"/>
<name>K0B883_9ARCH</name>
<dbReference type="AlphaFoldDB" id="K0B883"/>
<sequence length="60" mass="7100">MTHGIFTQETCTHDAKVRMAGFKDMYECTNCHKFIPGVESKMIDDRAPQYLENNWEDDWN</sequence>
<dbReference type="Proteomes" id="UP000006101">
    <property type="component" value="Chromosome"/>
</dbReference>